<dbReference type="PANTHER" id="PTHR14303:SF0">
    <property type="entry name" value="DNA POLYMERASE DELTA SUBUNIT 4"/>
    <property type="match status" value="1"/>
</dbReference>
<evidence type="ECO:0000313" key="3">
    <source>
        <dbReference type="Proteomes" id="UP000221165"/>
    </source>
</evidence>
<dbReference type="GO" id="GO:0043625">
    <property type="term" value="C:delta DNA polymerase complex"/>
    <property type="evidence" value="ECO:0007669"/>
    <property type="project" value="TreeGrafter"/>
</dbReference>
<accession>A0A2C6LAR0</accession>
<evidence type="ECO:0000313" key="2">
    <source>
        <dbReference type="EMBL" id="PHJ25267.1"/>
    </source>
</evidence>
<protein>
    <submittedName>
        <fullName evidence="2">Dna polymerase delta subunit</fullName>
    </submittedName>
</protein>
<sequence>MVESMDIDDQSQTPKRGELHARKATKDGRQSSSANERKHVFAPTEKRGLFAKNVVSPLCTPPVPRHRLPKAQFGGTSTGGSAAGGGGSRSDSSRYHMLPGEGYRPSVLTPGDVRELPLSRPTQGDLTPHRATRQTQHRRVEPSIASGFNRLQVDCSSAAKLEEMLCRFDVAVQYGPCCGLTRLERWNRAAELGLNPPEDLRLAVERTGNNISIFDQRLTKFGVTNPEHWR</sequence>
<dbReference type="EMBL" id="MIGC01000344">
    <property type="protein sequence ID" value="PHJ25267.1"/>
    <property type="molecule type" value="Genomic_DNA"/>
</dbReference>
<dbReference type="GO" id="GO:0003887">
    <property type="term" value="F:DNA-directed DNA polymerase activity"/>
    <property type="evidence" value="ECO:0007669"/>
    <property type="project" value="TreeGrafter"/>
</dbReference>
<keyword evidence="3" id="KW-1185">Reference proteome</keyword>
<feature type="compositionally biased region" description="Gly residues" evidence="1">
    <location>
        <begin position="76"/>
        <end position="88"/>
    </location>
</feature>
<organism evidence="2 3">
    <name type="scientific">Cystoisospora suis</name>
    <dbReference type="NCBI Taxonomy" id="483139"/>
    <lineage>
        <taxon>Eukaryota</taxon>
        <taxon>Sar</taxon>
        <taxon>Alveolata</taxon>
        <taxon>Apicomplexa</taxon>
        <taxon>Conoidasida</taxon>
        <taxon>Coccidia</taxon>
        <taxon>Eucoccidiorida</taxon>
        <taxon>Eimeriorina</taxon>
        <taxon>Sarcocystidae</taxon>
        <taxon>Cystoisospora</taxon>
    </lineage>
</organism>
<dbReference type="RefSeq" id="XP_067926939.1">
    <property type="nucleotide sequence ID" value="XM_068061085.1"/>
</dbReference>
<feature type="compositionally biased region" description="Basic and acidic residues" evidence="1">
    <location>
        <begin position="15"/>
        <end position="48"/>
    </location>
</feature>
<dbReference type="GO" id="GO:0006261">
    <property type="term" value="P:DNA-templated DNA replication"/>
    <property type="evidence" value="ECO:0007669"/>
    <property type="project" value="TreeGrafter"/>
</dbReference>
<evidence type="ECO:0000256" key="1">
    <source>
        <dbReference type="SAM" id="MobiDB-lite"/>
    </source>
</evidence>
<dbReference type="AlphaFoldDB" id="A0A2C6LAR0"/>
<feature type="region of interest" description="Disordered" evidence="1">
    <location>
        <begin position="1"/>
        <end position="140"/>
    </location>
</feature>
<dbReference type="GO" id="GO:0000731">
    <property type="term" value="P:DNA synthesis involved in DNA repair"/>
    <property type="evidence" value="ECO:0007669"/>
    <property type="project" value="InterPro"/>
</dbReference>
<dbReference type="PANTHER" id="PTHR14303">
    <property type="entry name" value="DNA POLYMERASE DELTA SUBUNIT 4"/>
    <property type="match status" value="1"/>
</dbReference>
<dbReference type="Proteomes" id="UP000221165">
    <property type="component" value="Unassembled WGS sequence"/>
</dbReference>
<comment type="caution">
    <text evidence="2">The sequence shown here is derived from an EMBL/GenBank/DDBJ whole genome shotgun (WGS) entry which is preliminary data.</text>
</comment>
<name>A0A2C6LAR0_9APIC</name>
<proteinExistence type="predicted"/>
<gene>
    <name evidence="2" type="ORF">CSUI_000878</name>
</gene>
<dbReference type="InterPro" id="IPR007218">
    <property type="entry name" value="DNA_pol_delta_4"/>
</dbReference>
<dbReference type="VEuPathDB" id="ToxoDB:CSUI_000878"/>
<dbReference type="OrthoDB" id="337486at2759"/>
<reference evidence="2 3" key="1">
    <citation type="journal article" date="2017" name="Int. J. Parasitol.">
        <title>The genome of the protozoan parasite Cystoisospora suis and a reverse vaccinology approach to identify vaccine candidates.</title>
        <authorList>
            <person name="Palmieri N."/>
            <person name="Shrestha A."/>
            <person name="Ruttkowski B."/>
            <person name="Beck T."/>
            <person name="Vogl C."/>
            <person name="Tomley F."/>
            <person name="Blake D.P."/>
            <person name="Joachim A."/>
        </authorList>
    </citation>
    <scope>NUCLEOTIDE SEQUENCE [LARGE SCALE GENOMIC DNA]</scope>
    <source>
        <strain evidence="2 3">Wien I</strain>
    </source>
</reference>
<dbReference type="GeneID" id="94424296"/>
<dbReference type="Pfam" id="PF04081">
    <property type="entry name" value="DNA_pol_delta_4"/>
    <property type="match status" value="1"/>
</dbReference>